<dbReference type="GeneID" id="79948853"/>
<keyword evidence="8" id="KW-1185">Reference proteome</keyword>
<dbReference type="InterPro" id="IPR004010">
    <property type="entry name" value="Double_Cache_2"/>
</dbReference>
<protein>
    <submittedName>
        <fullName evidence="7">Cache domain-containing protein</fullName>
    </submittedName>
</protein>
<dbReference type="PROSITE" id="PS51257">
    <property type="entry name" value="PROKAR_LIPOPROTEIN"/>
    <property type="match status" value="1"/>
</dbReference>
<dbReference type="InterPro" id="IPR033480">
    <property type="entry name" value="sCache_2"/>
</dbReference>
<dbReference type="Pfam" id="PF08269">
    <property type="entry name" value="dCache_2"/>
    <property type="match status" value="1"/>
</dbReference>
<dbReference type="Pfam" id="PF22309">
    <property type="entry name" value="HK-GC-Chemotax_sensor"/>
    <property type="match status" value="1"/>
</dbReference>
<dbReference type="SMART" id="SM01049">
    <property type="entry name" value="Cache_2"/>
    <property type="match status" value="2"/>
</dbReference>
<feature type="domain" description="Single Cache" evidence="6">
    <location>
        <begin position="297"/>
        <end position="379"/>
    </location>
</feature>
<keyword evidence="5" id="KW-0472">Membrane</keyword>
<dbReference type="EMBL" id="CP091092">
    <property type="protein sequence ID" value="WFN36934.1"/>
    <property type="molecule type" value="Genomic_DNA"/>
</dbReference>
<keyword evidence="4" id="KW-1133">Transmembrane helix</keyword>
<organism evidence="7 8">
    <name type="scientific">Methanomicrobium antiquum</name>
    <dbReference type="NCBI Taxonomy" id="487686"/>
    <lineage>
        <taxon>Archaea</taxon>
        <taxon>Methanobacteriati</taxon>
        <taxon>Methanobacteriota</taxon>
        <taxon>Stenosarchaea group</taxon>
        <taxon>Methanomicrobia</taxon>
        <taxon>Methanomicrobiales</taxon>
        <taxon>Methanomicrobiaceae</taxon>
        <taxon>Methanomicrobium</taxon>
    </lineage>
</organism>
<evidence type="ECO:0000256" key="5">
    <source>
        <dbReference type="ARBA" id="ARBA00023136"/>
    </source>
</evidence>
<keyword evidence="3" id="KW-0812">Transmembrane</keyword>
<dbReference type="KEGG" id="manq:L1994_00615"/>
<evidence type="ECO:0000256" key="4">
    <source>
        <dbReference type="ARBA" id="ARBA00022989"/>
    </source>
</evidence>
<proteinExistence type="predicted"/>
<evidence type="ECO:0000256" key="3">
    <source>
        <dbReference type="ARBA" id="ARBA00022692"/>
    </source>
</evidence>
<reference evidence="7" key="1">
    <citation type="submission" date="2022-01" db="EMBL/GenBank/DDBJ databases">
        <title>Complete genome of Methanomicrobium antiquum DSM 21220.</title>
        <authorList>
            <person name="Chen S.-C."/>
            <person name="You Y.-T."/>
            <person name="Zhou Y.-Z."/>
            <person name="Lai M.-C."/>
        </authorList>
    </citation>
    <scope>NUCLEOTIDE SEQUENCE</scope>
    <source>
        <strain evidence="7">DSM 21220</strain>
    </source>
</reference>
<keyword evidence="2" id="KW-1003">Cell membrane</keyword>
<feature type="domain" description="Single Cache" evidence="6">
    <location>
        <begin position="434"/>
        <end position="515"/>
    </location>
</feature>
<comment type="subcellular location">
    <subcellularLocation>
        <location evidence="1">Cell membrane</location>
        <topology evidence="1">Multi-pass membrane protein</topology>
    </subcellularLocation>
</comment>
<dbReference type="GO" id="GO:0005886">
    <property type="term" value="C:plasma membrane"/>
    <property type="evidence" value="ECO:0007669"/>
    <property type="project" value="UniProtKB-SubCell"/>
</dbReference>
<dbReference type="Proteomes" id="UP001218895">
    <property type="component" value="Chromosome"/>
</dbReference>
<name>A0AAF0FYH4_9EURY</name>
<dbReference type="AlphaFoldDB" id="A0AAF0FYH4"/>
<accession>A0AAF0FYH4</accession>
<dbReference type="InterPro" id="IPR054513">
    <property type="entry name" value="Dret_0059-like_sensor"/>
</dbReference>
<evidence type="ECO:0000313" key="7">
    <source>
        <dbReference type="EMBL" id="WFN36934.1"/>
    </source>
</evidence>
<evidence type="ECO:0000313" key="8">
    <source>
        <dbReference type="Proteomes" id="UP001218895"/>
    </source>
</evidence>
<dbReference type="Gene3D" id="3.30.450.20">
    <property type="entry name" value="PAS domain"/>
    <property type="match status" value="2"/>
</dbReference>
<evidence type="ECO:0000256" key="2">
    <source>
        <dbReference type="ARBA" id="ARBA00022475"/>
    </source>
</evidence>
<evidence type="ECO:0000259" key="6">
    <source>
        <dbReference type="SMART" id="SM01049"/>
    </source>
</evidence>
<sequence>MKKFNFMAVLSAVFILAVFAVFSGCTGQDLSMDVSDSKTKNAVEDDMKAVSEEISSSINKGLIDLRSGILNNSKTLTETGLTGDVAEKALLKNLLNFPWAFSSLVISDEGVVLTAVPKNYAETVGMNLSWQKEVLTANEKKTPIVSDVFEMAEGFTGISQSAPVFSPSGRYVGYTDITYSPYEFILRQVKPAVGKKPYDVWVSQADGTLIYDTKEEEVGNNLLTDEIYNNSTLQSVLKRILSEETGVCEYTFSDRDWKEEVSKTAVWTTAGIDGAEWRVVVTYSGLEETAEQTAVAEDISERFENLKSFVQNAARHAKESEKGSAVMDFNDREGSFVDGELYIFAYEYDGTVIALPFQKELLRTKRFGITDSNGVKFIDASAEIAKSGGGSLYYVYQNPSHRYKEEFKIAYVLPAGDDWYLGAGIYMPEFPCSFNDTEKDELVKRVKAARDYALENGVEKATADFNDLNMSFADGKNYIFAYDYSGKTLALPHQPELIGENRYDFEDTYGVKIIQWEISEAKSGGGFVYVEYLNPDTGKNALKLCYVEPVGDEWLVGSGIYSESL</sequence>
<evidence type="ECO:0000256" key="1">
    <source>
        <dbReference type="ARBA" id="ARBA00004651"/>
    </source>
</evidence>
<dbReference type="RefSeq" id="WP_278099771.1">
    <property type="nucleotide sequence ID" value="NZ_CP091092.1"/>
</dbReference>
<gene>
    <name evidence="7" type="ORF">L1994_00615</name>
</gene>